<evidence type="ECO:0000256" key="1">
    <source>
        <dbReference type="SAM" id="Phobius"/>
    </source>
</evidence>
<comment type="caution">
    <text evidence="2">The sequence shown here is derived from an EMBL/GenBank/DDBJ whole genome shotgun (WGS) entry which is preliminary data.</text>
</comment>
<reference evidence="3" key="1">
    <citation type="journal article" date="2019" name="Int. J. Syst. Evol. Microbiol.">
        <title>The Global Catalogue of Microorganisms (GCM) 10K type strain sequencing project: providing services to taxonomists for standard genome sequencing and annotation.</title>
        <authorList>
            <consortium name="The Broad Institute Genomics Platform"/>
            <consortium name="The Broad Institute Genome Sequencing Center for Infectious Disease"/>
            <person name="Wu L."/>
            <person name="Ma J."/>
        </authorList>
    </citation>
    <scope>NUCLEOTIDE SEQUENCE [LARGE SCALE GENOMIC DNA]</scope>
    <source>
        <strain evidence="3">TISTR 1827</strain>
    </source>
</reference>
<dbReference type="EMBL" id="JBHUMY010000023">
    <property type="protein sequence ID" value="MFD2662089.1"/>
    <property type="molecule type" value="Genomic_DNA"/>
</dbReference>
<dbReference type="RefSeq" id="WP_379275861.1">
    <property type="nucleotide sequence ID" value="NZ_JBHUGT010000023.1"/>
</dbReference>
<feature type="transmembrane region" description="Helical" evidence="1">
    <location>
        <begin position="31"/>
        <end position="50"/>
    </location>
</feature>
<sequence length="77" mass="8548">MLASAAILAATVAIYMLEAPSLRRRKLRKELWVFTLLLLLGCGLGIAKSLQVPIPNPVDWIILVYGPLGDALYEWLK</sequence>
<keyword evidence="1" id="KW-0472">Membrane</keyword>
<organism evidence="2 3">
    <name type="scientific">Paenibacillus thailandensis</name>
    <dbReference type="NCBI Taxonomy" id="393250"/>
    <lineage>
        <taxon>Bacteria</taxon>
        <taxon>Bacillati</taxon>
        <taxon>Bacillota</taxon>
        <taxon>Bacilli</taxon>
        <taxon>Bacillales</taxon>
        <taxon>Paenibacillaceae</taxon>
        <taxon>Paenibacillus</taxon>
    </lineage>
</organism>
<proteinExistence type="predicted"/>
<name>A0ABW5R089_9BACL</name>
<keyword evidence="1" id="KW-1133">Transmembrane helix</keyword>
<keyword evidence="1" id="KW-0812">Transmembrane</keyword>
<dbReference type="Proteomes" id="UP001597493">
    <property type="component" value="Unassembled WGS sequence"/>
</dbReference>
<protein>
    <submittedName>
        <fullName evidence="2">Uncharacterized protein</fullName>
    </submittedName>
</protein>
<evidence type="ECO:0000313" key="3">
    <source>
        <dbReference type="Proteomes" id="UP001597493"/>
    </source>
</evidence>
<accession>A0ABW5R089</accession>
<evidence type="ECO:0000313" key="2">
    <source>
        <dbReference type="EMBL" id="MFD2662089.1"/>
    </source>
</evidence>
<keyword evidence="3" id="KW-1185">Reference proteome</keyword>
<gene>
    <name evidence="2" type="ORF">ACFSW5_17675</name>
</gene>